<keyword evidence="3" id="KW-1185">Reference proteome</keyword>
<protein>
    <recommendedName>
        <fullName evidence="4">NlpE N-terminal domain-containing protein</fullName>
    </recommendedName>
</protein>
<dbReference type="RefSeq" id="WP_093835224.1">
    <property type="nucleotide sequence ID" value="NZ_FOLQ01000051.1"/>
</dbReference>
<evidence type="ECO:0000313" key="2">
    <source>
        <dbReference type="EMBL" id="SFF34518.1"/>
    </source>
</evidence>
<evidence type="ECO:0000256" key="1">
    <source>
        <dbReference type="SAM" id="SignalP"/>
    </source>
</evidence>
<organism evidence="2 3">
    <name type="scientific">Spirosoma endophyticum</name>
    <dbReference type="NCBI Taxonomy" id="662367"/>
    <lineage>
        <taxon>Bacteria</taxon>
        <taxon>Pseudomonadati</taxon>
        <taxon>Bacteroidota</taxon>
        <taxon>Cytophagia</taxon>
        <taxon>Cytophagales</taxon>
        <taxon>Cytophagaceae</taxon>
        <taxon>Spirosoma</taxon>
    </lineage>
</organism>
<proteinExistence type="predicted"/>
<evidence type="ECO:0000313" key="3">
    <source>
        <dbReference type="Proteomes" id="UP000198598"/>
    </source>
</evidence>
<dbReference type="AlphaFoldDB" id="A0A1I2HYJ5"/>
<feature type="signal peptide" evidence="1">
    <location>
        <begin position="1"/>
        <end position="20"/>
    </location>
</feature>
<evidence type="ECO:0008006" key="4">
    <source>
        <dbReference type="Google" id="ProtNLM"/>
    </source>
</evidence>
<reference evidence="2 3" key="1">
    <citation type="submission" date="2016-10" db="EMBL/GenBank/DDBJ databases">
        <authorList>
            <person name="de Groot N.N."/>
        </authorList>
    </citation>
    <scope>NUCLEOTIDE SEQUENCE [LARGE SCALE GENOMIC DNA]</scope>
    <source>
        <strain evidence="2 3">DSM 26130</strain>
    </source>
</reference>
<dbReference type="EMBL" id="FOLQ01000051">
    <property type="protein sequence ID" value="SFF34518.1"/>
    <property type="molecule type" value="Genomic_DNA"/>
</dbReference>
<feature type="chain" id="PRO_5011761705" description="NlpE N-terminal domain-containing protein" evidence="1">
    <location>
        <begin position="21"/>
        <end position="137"/>
    </location>
</feature>
<sequence>MRVLFACLLLISLTLTHSYAQVKLTSQTIDLTDKTFIIDEEGEISKTGDDLHLFLLFHKNGNATFRPKRGSMITKDSPLSWRLVGDSLYLQQAPISLVADGKTQSITREPMKYAIIKTSRGYLLKEKDSQMLLFEIK</sequence>
<accession>A0A1I2HYJ5</accession>
<gene>
    <name evidence="2" type="ORF">SAMN05216167_1516</name>
</gene>
<keyword evidence="1" id="KW-0732">Signal</keyword>
<dbReference type="Proteomes" id="UP000198598">
    <property type="component" value="Unassembled WGS sequence"/>
</dbReference>
<dbReference type="OrthoDB" id="886690at2"/>
<name>A0A1I2HYJ5_9BACT</name>